<protein>
    <submittedName>
        <fullName evidence="1">Uncharacterized protein</fullName>
    </submittedName>
</protein>
<gene>
    <name evidence="1" type="ORF">MENTE1834_LOCUS47076</name>
</gene>
<comment type="caution">
    <text evidence="1">The sequence shown here is derived from an EMBL/GenBank/DDBJ whole genome shotgun (WGS) entry which is preliminary data.</text>
</comment>
<dbReference type="EMBL" id="CAVMJV010000183">
    <property type="protein sequence ID" value="CAK5121653.1"/>
    <property type="molecule type" value="Genomic_DNA"/>
</dbReference>
<evidence type="ECO:0000313" key="1">
    <source>
        <dbReference type="EMBL" id="CAK5121653.1"/>
    </source>
</evidence>
<name>A0ACB1B6R8_MELEN</name>
<reference evidence="1" key="1">
    <citation type="submission" date="2023-11" db="EMBL/GenBank/DDBJ databases">
        <authorList>
            <person name="Poullet M."/>
        </authorList>
    </citation>
    <scope>NUCLEOTIDE SEQUENCE</scope>
    <source>
        <strain evidence="1">E1834</strain>
    </source>
</reference>
<proteinExistence type="predicted"/>
<organism evidence="1 2">
    <name type="scientific">Meloidogyne enterolobii</name>
    <name type="common">Root-knot nematode worm</name>
    <name type="synonym">Meloidogyne mayaguensis</name>
    <dbReference type="NCBI Taxonomy" id="390850"/>
    <lineage>
        <taxon>Eukaryota</taxon>
        <taxon>Metazoa</taxon>
        <taxon>Ecdysozoa</taxon>
        <taxon>Nematoda</taxon>
        <taxon>Chromadorea</taxon>
        <taxon>Rhabditida</taxon>
        <taxon>Tylenchina</taxon>
        <taxon>Tylenchomorpha</taxon>
        <taxon>Tylenchoidea</taxon>
        <taxon>Meloidogynidae</taxon>
        <taxon>Meloidogyninae</taxon>
        <taxon>Meloidogyne</taxon>
    </lineage>
</organism>
<dbReference type="Proteomes" id="UP001497535">
    <property type="component" value="Unassembled WGS sequence"/>
</dbReference>
<sequence length="70" mass="8190">MIFCLNICYKRTRPKRSAAITKQSHNLRMSQLIVLNDSSHRAREFELRTKHFPACYNCAVMAALRFGLYP</sequence>
<keyword evidence="2" id="KW-1185">Reference proteome</keyword>
<evidence type="ECO:0000313" key="2">
    <source>
        <dbReference type="Proteomes" id="UP001497535"/>
    </source>
</evidence>
<accession>A0ACB1B6R8</accession>